<sequence length="178" mass="19994">MLEGKIRDSITKSNAKTLKRNGYLIANIYGKGEENIHCAFKRNEFIKYMRAKTNLVFPVKLGDKSYEVVVQEYQKDPVTNDILHVDMIFVKKGTIAKFKIPVKVKGIAVGLKNKGVLVFSRKRIAVKCKPEDLPNSYMLDVTNLDVGHTILVRDLPIIDGVQIIDKPNLAVVGIIKAK</sequence>
<dbReference type="Pfam" id="PF14693">
    <property type="entry name" value="Ribosomal_TL5_C"/>
    <property type="match status" value="1"/>
</dbReference>
<dbReference type="InterPro" id="IPR037121">
    <property type="entry name" value="Ribosomal_bL25_C"/>
</dbReference>
<feature type="domain" description="Large ribosomal subunit protein bL25 beta" evidence="7">
    <location>
        <begin position="97"/>
        <end position="177"/>
    </location>
</feature>
<evidence type="ECO:0000313" key="8">
    <source>
        <dbReference type="EMBL" id="STQ85735.1"/>
    </source>
</evidence>
<dbReference type="InterPro" id="IPR029751">
    <property type="entry name" value="Ribosomal_L25_dom"/>
</dbReference>
<dbReference type="EMBL" id="UGJE01000002">
    <property type="protein sequence ID" value="STQ85735.1"/>
    <property type="molecule type" value="Genomic_DNA"/>
</dbReference>
<dbReference type="InterPro" id="IPR001021">
    <property type="entry name" value="Ribosomal_bL25_long"/>
</dbReference>
<dbReference type="STRING" id="216.LS73_04550"/>
<comment type="subunit">
    <text evidence="5">Part of the 50S ribosomal subunit; part of the 5S rRNA/L5/L18/L25 subcomplex. Contacts the 5S rRNA. Binds to the 5S rRNA independently of L5 and L18.</text>
</comment>
<dbReference type="PANTHER" id="PTHR33284">
    <property type="entry name" value="RIBOSOMAL PROTEIN L25/GLN-TRNA SYNTHETASE, ANTI-CODON-BINDING DOMAIN-CONTAINING PROTEIN"/>
    <property type="match status" value="1"/>
</dbReference>
<dbReference type="Proteomes" id="UP000255139">
    <property type="component" value="Unassembled WGS sequence"/>
</dbReference>
<comment type="similarity">
    <text evidence="5">Belongs to the bacterial ribosomal protein bL25 family. CTC subfamily.</text>
</comment>
<dbReference type="InterPro" id="IPR011035">
    <property type="entry name" value="Ribosomal_bL25/Gln-tRNA_synth"/>
</dbReference>
<dbReference type="InterPro" id="IPR020056">
    <property type="entry name" value="Rbsml_bL25/Gln-tRNA_synth_N"/>
</dbReference>
<dbReference type="InterPro" id="IPR020057">
    <property type="entry name" value="Ribosomal_bL25_b-dom"/>
</dbReference>
<proteinExistence type="inferred from homology"/>
<keyword evidence="1 5" id="KW-0699">rRNA-binding</keyword>
<evidence type="ECO:0000313" key="10">
    <source>
        <dbReference type="Proteomes" id="UP000029922"/>
    </source>
</evidence>
<keyword evidence="11" id="KW-1185">Reference proteome</keyword>
<organism evidence="8 11">
    <name type="scientific">Helicobacter muridarum</name>
    <dbReference type="NCBI Taxonomy" id="216"/>
    <lineage>
        <taxon>Bacteria</taxon>
        <taxon>Pseudomonadati</taxon>
        <taxon>Campylobacterota</taxon>
        <taxon>Epsilonproteobacteria</taxon>
        <taxon>Campylobacterales</taxon>
        <taxon>Helicobacteraceae</taxon>
        <taxon>Helicobacter</taxon>
    </lineage>
</organism>
<evidence type="ECO:0000259" key="6">
    <source>
        <dbReference type="Pfam" id="PF01386"/>
    </source>
</evidence>
<dbReference type="OrthoDB" id="5339138at2"/>
<evidence type="ECO:0000256" key="4">
    <source>
        <dbReference type="ARBA" id="ARBA00023274"/>
    </source>
</evidence>
<dbReference type="Gene3D" id="2.170.120.20">
    <property type="entry name" value="Ribosomal protein L25, beta domain"/>
    <property type="match status" value="1"/>
</dbReference>
<dbReference type="EMBL" id="JRPD02000009">
    <property type="protein sequence ID" value="TLE00243.1"/>
    <property type="molecule type" value="Genomic_DNA"/>
</dbReference>
<keyword evidence="3 5" id="KW-0689">Ribosomal protein</keyword>
<dbReference type="NCBIfam" id="TIGR00731">
    <property type="entry name" value="bL25_bact_ctc"/>
    <property type="match status" value="1"/>
</dbReference>
<evidence type="ECO:0000313" key="11">
    <source>
        <dbReference type="Proteomes" id="UP000255139"/>
    </source>
</evidence>
<reference evidence="9 10" key="1">
    <citation type="journal article" date="2014" name="Genome Announc.">
        <title>Draft genome sequences of eight enterohepatic helicobacter species isolated from both laboratory and wild rodents.</title>
        <authorList>
            <person name="Sheh A."/>
            <person name="Shen Z."/>
            <person name="Fox J.G."/>
        </authorList>
    </citation>
    <scope>NUCLEOTIDE SEQUENCE [LARGE SCALE GENOMIC DNA]</scope>
    <source>
        <strain evidence="9 10">ST1</strain>
    </source>
</reference>
<name>A0A099U0F3_9HELI</name>
<dbReference type="GO" id="GO:0022625">
    <property type="term" value="C:cytosolic large ribosomal subunit"/>
    <property type="evidence" value="ECO:0007669"/>
    <property type="project" value="TreeGrafter"/>
</dbReference>
<dbReference type="CDD" id="cd00495">
    <property type="entry name" value="Ribosomal_L25_TL5_CTC"/>
    <property type="match status" value="1"/>
</dbReference>
<accession>A0A099U0F3</accession>
<keyword evidence="2 5" id="KW-0694">RNA-binding</keyword>
<dbReference type="GO" id="GO:0003735">
    <property type="term" value="F:structural constituent of ribosome"/>
    <property type="evidence" value="ECO:0007669"/>
    <property type="project" value="InterPro"/>
</dbReference>
<feature type="domain" description="Large ribosomal subunit protein bL25 L25" evidence="6">
    <location>
        <begin position="2"/>
        <end position="87"/>
    </location>
</feature>
<dbReference type="NCBIfam" id="NF004129">
    <property type="entry name" value="PRK05618.1-4"/>
    <property type="match status" value="1"/>
</dbReference>
<evidence type="ECO:0000256" key="2">
    <source>
        <dbReference type="ARBA" id="ARBA00022884"/>
    </source>
</evidence>
<evidence type="ECO:0000256" key="1">
    <source>
        <dbReference type="ARBA" id="ARBA00022730"/>
    </source>
</evidence>
<comment type="function">
    <text evidence="5">This is one of the proteins that binds to the 5S RNA in the ribosome where it forms part of the central protuberance.</text>
</comment>
<dbReference type="RefSeq" id="WP_034557873.1">
    <property type="nucleotide sequence ID" value="NZ_FZML01000004.1"/>
</dbReference>
<dbReference type="AlphaFoldDB" id="A0A099U0F3"/>
<reference evidence="8 11" key="2">
    <citation type="submission" date="2018-06" db="EMBL/GenBank/DDBJ databases">
        <authorList>
            <consortium name="Pathogen Informatics"/>
            <person name="Doyle S."/>
        </authorList>
    </citation>
    <scope>NUCLEOTIDE SEQUENCE [LARGE SCALE GENOMIC DNA]</scope>
    <source>
        <strain evidence="8 11">NCTC12714</strain>
    </source>
</reference>
<evidence type="ECO:0000259" key="7">
    <source>
        <dbReference type="Pfam" id="PF14693"/>
    </source>
</evidence>
<dbReference type="PANTHER" id="PTHR33284:SF1">
    <property type="entry name" value="RIBOSOMAL PROTEIN L25_GLN-TRNA SYNTHETASE, ANTI-CODON-BINDING DOMAIN-CONTAINING PROTEIN"/>
    <property type="match status" value="1"/>
</dbReference>
<evidence type="ECO:0000313" key="9">
    <source>
        <dbReference type="EMBL" id="TLE00243.1"/>
    </source>
</evidence>
<evidence type="ECO:0000256" key="5">
    <source>
        <dbReference type="HAMAP-Rule" id="MF_01334"/>
    </source>
</evidence>
<dbReference type="Gene3D" id="2.40.240.10">
    <property type="entry name" value="Ribosomal Protein L25, Chain P"/>
    <property type="match status" value="1"/>
</dbReference>
<gene>
    <name evidence="5 8" type="primary">rplY</name>
    <name evidence="5" type="synonym">ctc</name>
    <name evidence="9" type="ORF">LS73_005435</name>
    <name evidence="8" type="ORF">NCTC12714_00523</name>
</gene>
<dbReference type="InterPro" id="IPR020930">
    <property type="entry name" value="Ribosomal_uL5_bac-type"/>
</dbReference>
<dbReference type="GO" id="GO:0006412">
    <property type="term" value="P:translation"/>
    <property type="evidence" value="ECO:0007669"/>
    <property type="project" value="UniProtKB-UniRule"/>
</dbReference>
<dbReference type="GO" id="GO:0008097">
    <property type="term" value="F:5S rRNA binding"/>
    <property type="evidence" value="ECO:0007669"/>
    <property type="project" value="InterPro"/>
</dbReference>
<dbReference type="Proteomes" id="UP000029922">
    <property type="component" value="Unassembled WGS sequence"/>
</dbReference>
<dbReference type="Pfam" id="PF01386">
    <property type="entry name" value="Ribosomal_L25p"/>
    <property type="match status" value="1"/>
</dbReference>
<evidence type="ECO:0000256" key="3">
    <source>
        <dbReference type="ARBA" id="ARBA00022980"/>
    </source>
</evidence>
<keyword evidence="4 5" id="KW-0687">Ribonucleoprotein</keyword>
<protein>
    <recommendedName>
        <fullName evidence="5">Large ribosomal subunit protein bL25</fullName>
    </recommendedName>
    <alternativeName>
        <fullName evidence="5">General stress protein CTC</fullName>
    </alternativeName>
</protein>
<dbReference type="SUPFAM" id="SSF50715">
    <property type="entry name" value="Ribosomal protein L25-like"/>
    <property type="match status" value="1"/>
</dbReference>
<dbReference type="HAMAP" id="MF_01334">
    <property type="entry name" value="Ribosomal_bL25_CTC"/>
    <property type="match status" value="1"/>
</dbReference>